<accession>A0A0L8AKW9</accession>
<dbReference type="Pfam" id="PF14125">
    <property type="entry name" value="DUF4292"/>
    <property type="match status" value="1"/>
</dbReference>
<dbReference type="EMBL" id="JSVA01000010">
    <property type="protein sequence ID" value="KOF02872.1"/>
    <property type="molecule type" value="Genomic_DNA"/>
</dbReference>
<dbReference type="Proteomes" id="UP000036908">
    <property type="component" value="Unassembled WGS sequence"/>
</dbReference>
<organism evidence="1 2">
    <name type="scientific">Roseivirga seohaensis subsp. aquiponti</name>
    <dbReference type="NCBI Taxonomy" id="1566026"/>
    <lineage>
        <taxon>Bacteria</taxon>
        <taxon>Pseudomonadati</taxon>
        <taxon>Bacteroidota</taxon>
        <taxon>Cytophagia</taxon>
        <taxon>Cytophagales</taxon>
        <taxon>Roseivirgaceae</taxon>
        <taxon>Roseivirga</taxon>
    </lineage>
</organism>
<evidence type="ECO:0000313" key="1">
    <source>
        <dbReference type="EMBL" id="KOF02872.1"/>
    </source>
</evidence>
<keyword evidence="2" id="KW-1185">Reference proteome</keyword>
<dbReference type="AlphaFoldDB" id="A0A0L8AKW9"/>
<gene>
    <name evidence="1" type="ORF">OB69_11345</name>
</gene>
<sequence>MQTKSTTSRAKLLILIVFSAFFLESCKSTFLGTNTRVKEEFQVAEIPFEYFSTKTKFKFKDGESKTKATADIRVRKDSLIWFRLTPGLGIEGARGIITQDSLLMIDRVNKSYYAYSFQGLSEKFNFELNFDLFQSVLIGDMPIAQTAEDDIVAQANQFTIVQRVGDLTIMNQIGNKTKKLEKLTANTIKSKNTLELKYTDFNMLEQFVFAFKADMILQYFQDNKKGEITIDIEHNRARIEDEPLTFPFSIPNNYERK</sequence>
<dbReference type="PATRIC" id="fig|1566026.4.peg.555"/>
<evidence type="ECO:0000313" key="2">
    <source>
        <dbReference type="Proteomes" id="UP000036908"/>
    </source>
</evidence>
<comment type="caution">
    <text evidence="1">The sequence shown here is derived from an EMBL/GenBank/DDBJ whole genome shotgun (WGS) entry which is preliminary data.</text>
</comment>
<protein>
    <recommendedName>
        <fullName evidence="3">DUF4292 domain-containing protein</fullName>
    </recommendedName>
</protein>
<dbReference type="RefSeq" id="WP_053223832.1">
    <property type="nucleotide sequence ID" value="NZ_JSVA01000010.1"/>
</dbReference>
<proteinExistence type="predicted"/>
<name>A0A0L8AKW9_9BACT</name>
<reference evidence="2" key="1">
    <citation type="submission" date="2014-11" db="EMBL/GenBank/DDBJ databases">
        <title>Genome sequencing of Roseivirga sp. D-25.</title>
        <authorList>
            <person name="Selvaratnam C."/>
            <person name="Thevarajoo S."/>
            <person name="Goh K.M."/>
            <person name="Eee R."/>
            <person name="Chan K.-G."/>
            <person name="Chong C.S."/>
        </authorList>
    </citation>
    <scope>NUCLEOTIDE SEQUENCE [LARGE SCALE GENOMIC DNA]</scope>
    <source>
        <strain evidence="2">D-25</strain>
    </source>
</reference>
<evidence type="ECO:0008006" key="3">
    <source>
        <dbReference type="Google" id="ProtNLM"/>
    </source>
</evidence>
<dbReference type="InterPro" id="IPR025634">
    <property type="entry name" value="DUF4292"/>
</dbReference>